<feature type="compositionally biased region" description="Basic and acidic residues" evidence="1">
    <location>
        <begin position="574"/>
        <end position="583"/>
    </location>
</feature>
<dbReference type="CDD" id="cd14014">
    <property type="entry name" value="STKc_PknB_like"/>
    <property type="match status" value="1"/>
</dbReference>
<feature type="compositionally biased region" description="Basic and acidic residues" evidence="1">
    <location>
        <begin position="510"/>
        <end position="520"/>
    </location>
</feature>
<feature type="domain" description="Protein kinase" evidence="2">
    <location>
        <begin position="23"/>
        <end position="297"/>
    </location>
</feature>
<dbReference type="GO" id="GO:0005737">
    <property type="term" value="C:cytoplasm"/>
    <property type="evidence" value="ECO:0007669"/>
    <property type="project" value="TreeGrafter"/>
</dbReference>
<feature type="compositionally biased region" description="Low complexity" evidence="1">
    <location>
        <begin position="340"/>
        <end position="356"/>
    </location>
</feature>
<feature type="region of interest" description="Disordered" evidence="1">
    <location>
        <begin position="1010"/>
        <end position="1083"/>
    </location>
</feature>
<dbReference type="GO" id="GO:0005524">
    <property type="term" value="F:ATP binding"/>
    <property type="evidence" value="ECO:0007669"/>
    <property type="project" value="InterPro"/>
</dbReference>
<sequence length="1276" mass="141600">MIPPPQEATDIFSISDQALADRLQFIEEIGFGNWGSVWLCRPKPDPPSTSGAPPRPNDNKIAVKLVHRSKTSTTAARVRSLWNEMKVVRSFKHEPHPSIIPFYSFIITPSYALITMAFHPRLVPVEVNERHAKEWFQSLLSGVDFLHKRGVVHNDIKPANILLSSENVPVLIDFGFAERYDTTIATAFHSNLSYGTPEYLSPERARGMPHDTRKSDVWSLGITFFEILIGRTPFEYSEGEQFSTKEDLEKYWARTLKGKWVGTWKMSEAVETMLRRMILPNADLRCTAAQAMEDVYWSMETEKSKDARTHKKAASVAHAASPSIAALNASEISKIIDASWSPRSDKSVSSSHSSSPKGKKVVKVPVPVDKENIVSPPGLGQASTTVKDKRASKRIAVEPKHARSHSQPKLDTPDSAKTKSKTNGKSGAPRLPSLLSVLSPIPQIRIAPTPSNTPDASLVLPPSLIGPAHQPSSAFSSPTATTASASSFGSKPSKKPLGPRQSPPSSLSQKRAEVLRREPAEVDTPPAVPEKDASTRSRKSPPVILTDDKETKDKRRRSRVFGVDLTAMSKNGHAVKEEKESKPSRLAPVGNPKKRVIPADKDKENGGVTVTRRATAPKSASSRANASKNAKPTPPSPASPASPASGEIKQDSVRDRMREWERERTRLRELAKVESEFETERESEVERAEAHVARVEAERKEAVEEEKRRRVLQMMRELDEAREQERQKEKEREEEREREVVESVREKEKKRFVGSVPSQIVVVPEKEVEVESALPTPLSPLMEESFESRFLDDLTRSGNESNLSLLKQSFKMSIDGAVRLYKSSTALALGRVNGNELNVPVPDDETESRHTLSNRASWENDALVREAKSSLPVVRHAVRNEQLMQESQLDRMTIWIRSVEKVVEDARQNFNASSTTGPLPPLPVAPAPRPTKMKTGTNELSKSQRSSSNDLSKSQRSSTTRVARKILAANQIFVDEYESGEPSPLNSSFDHSQTSASFLLSPREKSFLANNTLPTIPSEDERSRVEVGLKVQQSPSRVRRATVVTRSPEPKPRPEIRRSEGDEVTASPSKRREKSRSQNDLGRAITPVTQLEFEIERLSKPTPTVTPRLSAIVDTSLFTSNTPSTPVLNEFDDSVIMKRSLRYDDLTSSPLHVNPYPARPHTQVGPILDSPAKKHVESVYDRFLMSTTGVKRNGRGYQSDNFGPVSQTIQPKAAKAFFTARKPMPPPVSSEDWRDLSSDEFGTLAASRGTQHATVGKSDGVSKFRSALRTIVNGKR</sequence>
<proteinExistence type="predicted"/>
<dbReference type="AlphaFoldDB" id="A0A4R0RI30"/>
<reference evidence="3 4" key="1">
    <citation type="submission" date="2018-11" db="EMBL/GenBank/DDBJ databases">
        <title>Genome assembly of Steccherinum ochraceum LE-BIN_3174, the white-rot fungus of the Steccherinaceae family (The Residual Polyporoid clade, Polyporales, Basidiomycota).</title>
        <authorList>
            <person name="Fedorova T.V."/>
            <person name="Glazunova O.A."/>
            <person name="Landesman E.O."/>
            <person name="Moiseenko K.V."/>
            <person name="Psurtseva N.V."/>
            <person name="Savinova O.S."/>
            <person name="Shakhova N.V."/>
            <person name="Tyazhelova T.V."/>
            <person name="Vasina D.V."/>
        </authorList>
    </citation>
    <scope>NUCLEOTIDE SEQUENCE [LARGE SCALE GENOMIC DNA]</scope>
    <source>
        <strain evidence="3 4">LE-BIN_3174</strain>
    </source>
</reference>
<dbReference type="STRING" id="92696.A0A4R0RI30"/>
<dbReference type="EMBL" id="RWJN01000232">
    <property type="protein sequence ID" value="TCD64519.1"/>
    <property type="molecule type" value="Genomic_DNA"/>
</dbReference>
<dbReference type="PANTHER" id="PTHR24348:SF68">
    <property type="entry name" value="SERINE_THREONINE-PROTEIN KINASE ATG1C"/>
    <property type="match status" value="1"/>
</dbReference>
<dbReference type="PANTHER" id="PTHR24348">
    <property type="entry name" value="SERINE/THREONINE-PROTEIN KINASE UNC-51-RELATED"/>
    <property type="match status" value="1"/>
</dbReference>
<feature type="compositionally biased region" description="Basic and acidic residues" evidence="1">
    <location>
        <begin position="648"/>
        <end position="661"/>
    </location>
</feature>
<feature type="compositionally biased region" description="Basic and acidic residues" evidence="1">
    <location>
        <begin position="1048"/>
        <end position="1061"/>
    </location>
</feature>
<organism evidence="3 4">
    <name type="scientific">Steccherinum ochraceum</name>
    <dbReference type="NCBI Taxonomy" id="92696"/>
    <lineage>
        <taxon>Eukaryota</taxon>
        <taxon>Fungi</taxon>
        <taxon>Dikarya</taxon>
        <taxon>Basidiomycota</taxon>
        <taxon>Agaricomycotina</taxon>
        <taxon>Agaricomycetes</taxon>
        <taxon>Polyporales</taxon>
        <taxon>Steccherinaceae</taxon>
        <taxon>Steccherinum</taxon>
    </lineage>
</organism>
<dbReference type="PROSITE" id="PS50011">
    <property type="entry name" value="PROTEIN_KINASE_DOM"/>
    <property type="match status" value="1"/>
</dbReference>
<name>A0A4R0RI30_9APHY</name>
<feature type="compositionally biased region" description="Polar residues" evidence="1">
    <location>
        <begin position="934"/>
        <end position="961"/>
    </location>
</feature>
<feature type="compositionally biased region" description="Low complexity" evidence="1">
    <location>
        <begin position="616"/>
        <end position="631"/>
    </location>
</feature>
<dbReference type="Pfam" id="PF00069">
    <property type="entry name" value="Pkinase"/>
    <property type="match status" value="1"/>
</dbReference>
<dbReference type="Gene3D" id="1.10.510.10">
    <property type="entry name" value="Transferase(Phosphotransferase) domain 1"/>
    <property type="match status" value="1"/>
</dbReference>
<dbReference type="InterPro" id="IPR011009">
    <property type="entry name" value="Kinase-like_dom_sf"/>
</dbReference>
<feature type="region of interest" description="Disordered" evidence="1">
    <location>
        <begin position="446"/>
        <end position="661"/>
    </location>
</feature>
<protein>
    <recommendedName>
        <fullName evidence="2">Protein kinase domain-containing protein</fullName>
    </recommendedName>
</protein>
<feature type="compositionally biased region" description="Low complexity" evidence="1">
    <location>
        <begin position="471"/>
        <end position="488"/>
    </location>
</feature>
<dbReference type="PROSITE" id="PS00108">
    <property type="entry name" value="PROTEIN_KINASE_ST"/>
    <property type="match status" value="1"/>
</dbReference>
<dbReference type="CDD" id="cd22249">
    <property type="entry name" value="UDM1_RNF168_RNF169-like"/>
    <property type="match status" value="1"/>
</dbReference>
<dbReference type="InterPro" id="IPR045269">
    <property type="entry name" value="Atg1-like"/>
</dbReference>
<gene>
    <name evidence="3" type="ORF">EIP91_004015</name>
</gene>
<evidence type="ECO:0000256" key="1">
    <source>
        <dbReference type="SAM" id="MobiDB-lite"/>
    </source>
</evidence>
<dbReference type="SUPFAM" id="SSF56112">
    <property type="entry name" value="Protein kinase-like (PK-like)"/>
    <property type="match status" value="1"/>
</dbReference>
<dbReference type="OrthoDB" id="68483at2759"/>
<dbReference type="SMART" id="SM00220">
    <property type="entry name" value="S_TKc"/>
    <property type="match status" value="1"/>
</dbReference>
<feature type="region of interest" description="Disordered" evidence="1">
    <location>
        <begin position="911"/>
        <end position="962"/>
    </location>
</feature>
<evidence type="ECO:0000313" key="3">
    <source>
        <dbReference type="EMBL" id="TCD64519.1"/>
    </source>
</evidence>
<dbReference type="GO" id="GO:0010506">
    <property type="term" value="P:regulation of autophagy"/>
    <property type="evidence" value="ECO:0007669"/>
    <property type="project" value="InterPro"/>
</dbReference>
<dbReference type="InterPro" id="IPR000719">
    <property type="entry name" value="Prot_kinase_dom"/>
</dbReference>
<feature type="region of interest" description="Disordered" evidence="1">
    <location>
        <begin position="720"/>
        <end position="741"/>
    </location>
</feature>
<comment type="caution">
    <text evidence="3">The sequence shown here is derived from an EMBL/GenBank/DDBJ whole genome shotgun (WGS) entry which is preliminary data.</text>
</comment>
<feature type="compositionally biased region" description="Pro residues" evidence="1">
    <location>
        <begin position="918"/>
        <end position="929"/>
    </location>
</feature>
<dbReference type="InterPro" id="IPR008271">
    <property type="entry name" value="Ser/Thr_kinase_AS"/>
</dbReference>
<accession>A0A4R0RI30</accession>
<evidence type="ECO:0000313" key="4">
    <source>
        <dbReference type="Proteomes" id="UP000292702"/>
    </source>
</evidence>
<dbReference type="Proteomes" id="UP000292702">
    <property type="component" value="Unassembled WGS sequence"/>
</dbReference>
<feature type="region of interest" description="Disordered" evidence="1">
    <location>
        <begin position="340"/>
        <end position="433"/>
    </location>
</feature>
<dbReference type="GO" id="GO:0004674">
    <property type="term" value="F:protein serine/threonine kinase activity"/>
    <property type="evidence" value="ECO:0007669"/>
    <property type="project" value="InterPro"/>
</dbReference>
<evidence type="ECO:0000259" key="2">
    <source>
        <dbReference type="PROSITE" id="PS50011"/>
    </source>
</evidence>
<keyword evidence="4" id="KW-1185">Reference proteome</keyword>